<dbReference type="PANTHER" id="PTHR11579">
    <property type="entry name" value="PROTEIN-L-ISOASPARTATE O-METHYLTRANSFERASE"/>
    <property type="match status" value="1"/>
</dbReference>
<evidence type="ECO:0000256" key="5">
    <source>
        <dbReference type="ARBA" id="ARBA00022490"/>
    </source>
</evidence>
<keyword evidence="6 13" id="KW-0489">Methyltransferase</keyword>
<dbReference type="EC" id="2.1.1.77" evidence="3"/>
<keyword evidence="8" id="KW-0949">S-adenosyl-L-methionine</keyword>
<dbReference type="SUPFAM" id="SSF53335">
    <property type="entry name" value="S-adenosyl-L-methionine-dependent methyltransferases"/>
    <property type="match status" value="1"/>
</dbReference>
<dbReference type="EMBL" id="FAOZ01000043">
    <property type="protein sequence ID" value="CUU60620.1"/>
    <property type="molecule type" value="Genomic_DNA"/>
</dbReference>
<reference evidence="14" key="1">
    <citation type="submission" date="2015-11" db="EMBL/GenBank/DDBJ databases">
        <authorList>
            <person name="Varghese N."/>
        </authorList>
    </citation>
    <scope>NUCLEOTIDE SEQUENCE [LARGE SCALE GENOMIC DNA]</scope>
    <source>
        <strain evidence="14">DSM 45899</strain>
    </source>
</reference>
<dbReference type="AlphaFoldDB" id="A0A0S4R080"/>
<evidence type="ECO:0000256" key="11">
    <source>
        <dbReference type="ARBA" id="ARBA00031350"/>
    </source>
</evidence>
<proteinExistence type="inferred from homology"/>
<feature type="region of interest" description="Disordered" evidence="12">
    <location>
        <begin position="350"/>
        <end position="372"/>
    </location>
</feature>
<evidence type="ECO:0000256" key="7">
    <source>
        <dbReference type="ARBA" id="ARBA00022679"/>
    </source>
</evidence>
<evidence type="ECO:0000256" key="1">
    <source>
        <dbReference type="ARBA" id="ARBA00004496"/>
    </source>
</evidence>
<dbReference type="Gene3D" id="3.40.50.150">
    <property type="entry name" value="Vaccinia Virus protein VP39"/>
    <property type="match status" value="1"/>
</dbReference>
<dbReference type="Pfam" id="PF01135">
    <property type="entry name" value="PCMT"/>
    <property type="match status" value="1"/>
</dbReference>
<keyword evidence="7 13" id="KW-0808">Transferase</keyword>
<dbReference type="CDD" id="cd02440">
    <property type="entry name" value="AdoMet_MTases"/>
    <property type="match status" value="1"/>
</dbReference>
<dbReference type="GO" id="GO:0032259">
    <property type="term" value="P:methylation"/>
    <property type="evidence" value="ECO:0007669"/>
    <property type="project" value="UniProtKB-KW"/>
</dbReference>
<comment type="subcellular location">
    <subcellularLocation>
        <location evidence="1">Cytoplasm</location>
    </subcellularLocation>
</comment>
<dbReference type="GO" id="GO:0004719">
    <property type="term" value="F:protein-L-isoaspartate (D-aspartate) O-methyltransferase activity"/>
    <property type="evidence" value="ECO:0007669"/>
    <property type="project" value="UniProtKB-EC"/>
</dbReference>
<evidence type="ECO:0000313" key="14">
    <source>
        <dbReference type="Proteomes" id="UP000198802"/>
    </source>
</evidence>
<sequence length="386" mass="41670">MTAGGTANTSTRAPRAAMVERILATTPLSAPVQAALRTVPRERFLPGLPAEETHRAAARRGYEAWASTPATVTVMLDQLDVQPGDRILEIGAPDGYSTALLSVLTGRCGTVLTTDFDPAAIRGNTTGLHTLCHSNITVVGGDLTARPHLPYDRVLLHDPTGIHPALAREVADGGRLVLPLRLRGLERTVAFTRDRDLLVSDSIRPVPGHTPRPRRTAVFLTARARLDAAGHDVDPAALRDAVRGPQHLVRTGVTLPALLIPRLDLALATTQPVYGRLYLETVSDQRAPLGSPYPGGVSAVWTRDTLTFLDLEPHPDNTVEIRAAAYGPDRHRTADLLAYDVQIWDSQRREGPDPRIRIHPPSSAGDTPRPGQMVTAARAQVVLGWE</sequence>
<accession>A0A0S4R080</accession>
<gene>
    <name evidence="13" type="ORF">Ga0074812_14337</name>
</gene>
<dbReference type="InterPro" id="IPR029063">
    <property type="entry name" value="SAM-dependent_MTases_sf"/>
</dbReference>
<dbReference type="InterPro" id="IPR000682">
    <property type="entry name" value="PCMT"/>
</dbReference>
<evidence type="ECO:0000256" key="4">
    <source>
        <dbReference type="ARBA" id="ARBA00013346"/>
    </source>
</evidence>
<evidence type="ECO:0000256" key="3">
    <source>
        <dbReference type="ARBA" id="ARBA00011890"/>
    </source>
</evidence>
<evidence type="ECO:0000256" key="6">
    <source>
        <dbReference type="ARBA" id="ARBA00022603"/>
    </source>
</evidence>
<dbReference type="PANTHER" id="PTHR11579:SF0">
    <property type="entry name" value="PROTEIN-L-ISOASPARTATE(D-ASPARTATE) O-METHYLTRANSFERASE"/>
    <property type="match status" value="1"/>
</dbReference>
<name>A0A0S4R080_9ACTN</name>
<evidence type="ECO:0000256" key="2">
    <source>
        <dbReference type="ARBA" id="ARBA00005369"/>
    </source>
</evidence>
<evidence type="ECO:0000313" key="13">
    <source>
        <dbReference type="EMBL" id="CUU60620.1"/>
    </source>
</evidence>
<dbReference type="GO" id="GO:0005737">
    <property type="term" value="C:cytoplasm"/>
    <property type="evidence" value="ECO:0007669"/>
    <property type="project" value="UniProtKB-SubCell"/>
</dbReference>
<evidence type="ECO:0000256" key="9">
    <source>
        <dbReference type="ARBA" id="ARBA00030757"/>
    </source>
</evidence>
<evidence type="ECO:0000256" key="10">
    <source>
        <dbReference type="ARBA" id="ARBA00031323"/>
    </source>
</evidence>
<keyword evidence="14" id="KW-1185">Reference proteome</keyword>
<evidence type="ECO:0000256" key="12">
    <source>
        <dbReference type="SAM" id="MobiDB-lite"/>
    </source>
</evidence>
<protein>
    <recommendedName>
        <fullName evidence="4">Protein-L-isoaspartate O-methyltransferase</fullName>
        <ecNumber evidence="3">2.1.1.77</ecNumber>
    </recommendedName>
    <alternativeName>
        <fullName evidence="11">L-isoaspartyl protein carboxyl methyltransferase</fullName>
    </alternativeName>
    <alternativeName>
        <fullName evidence="9">Protein L-isoaspartyl methyltransferase</fullName>
    </alternativeName>
    <alternativeName>
        <fullName evidence="10">Protein-beta-aspartate methyltransferase</fullName>
    </alternativeName>
</protein>
<comment type="similarity">
    <text evidence="2">Belongs to the methyltransferase superfamily. L-isoaspartyl/D-aspartyl protein methyltransferase family.</text>
</comment>
<dbReference type="Proteomes" id="UP000198802">
    <property type="component" value="Unassembled WGS sequence"/>
</dbReference>
<dbReference type="RefSeq" id="WP_054569110.1">
    <property type="nucleotide sequence ID" value="NZ_FAOZ01000043.1"/>
</dbReference>
<organism evidence="13 14">
    <name type="scientific">Parafrankia irregularis</name>
    <dbReference type="NCBI Taxonomy" id="795642"/>
    <lineage>
        <taxon>Bacteria</taxon>
        <taxon>Bacillati</taxon>
        <taxon>Actinomycetota</taxon>
        <taxon>Actinomycetes</taxon>
        <taxon>Frankiales</taxon>
        <taxon>Frankiaceae</taxon>
        <taxon>Parafrankia</taxon>
    </lineage>
</organism>
<evidence type="ECO:0000256" key="8">
    <source>
        <dbReference type="ARBA" id="ARBA00022691"/>
    </source>
</evidence>
<keyword evidence="5" id="KW-0963">Cytoplasm</keyword>